<protein>
    <submittedName>
        <fullName evidence="1">Uncharacterized protein</fullName>
    </submittedName>
</protein>
<accession>A0A6V8P6W9</accession>
<dbReference type="AlphaFoldDB" id="A0A6V8P6W9"/>
<reference evidence="1 2" key="1">
    <citation type="journal article" date="2020" name="Front. Microbiol.">
        <title>Single-cell genomics of novel Actinobacteria with the Wood-Ljungdahl pathway discovered in a serpentinizing system.</title>
        <authorList>
            <person name="Merino N."/>
            <person name="Kawai M."/>
            <person name="Boyd E.S."/>
            <person name="Colman D.R."/>
            <person name="McGlynn S.E."/>
            <person name="Nealson K.H."/>
            <person name="Kurokawa K."/>
            <person name="Hongoh Y."/>
        </authorList>
    </citation>
    <scope>NUCLEOTIDE SEQUENCE [LARGE SCALE GENOMIC DNA]</scope>
    <source>
        <strain evidence="1 2">S25</strain>
    </source>
</reference>
<dbReference type="EMBL" id="BLRX01000674">
    <property type="protein sequence ID" value="GFP26526.1"/>
    <property type="molecule type" value="Genomic_DNA"/>
</dbReference>
<name>A0A6V8P6W9_9ACTN</name>
<feature type="non-terminal residue" evidence="1">
    <location>
        <position position="1"/>
    </location>
</feature>
<gene>
    <name evidence="1" type="ORF">HKBW3S25_02021</name>
</gene>
<evidence type="ECO:0000313" key="2">
    <source>
        <dbReference type="Proteomes" id="UP000543224"/>
    </source>
</evidence>
<comment type="caution">
    <text evidence="1">The sequence shown here is derived from an EMBL/GenBank/DDBJ whole genome shotgun (WGS) entry which is preliminary data.</text>
</comment>
<sequence length="41" mass="4279">LGGSVPERNVILRVTADYANPAPAPTGVTGPEFATVQLREN</sequence>
<dbReference type="Proteomes" id="UP000543224">
    <property type="component" value="Unassembled WGS sequence"/>
</dbReference>
<organism evidence="1 2">
    <name type="scientific">Candidatus Hakubella thermalkaliphila</name>
    <dbReference type="NCBI Taxonomy" id="2754717"/>
    <lineage>
        <taxon>Bacteria</taxon>
        <taxon>Bacillati</taxon>
        <taxon>Actinomycetota</taxon>
        <taxon>Actinomycetota incertae sedis</taxon>
        <taxon>Candidatus Hakubellales</taxon>
        <taxon>Candidatus Hakubellaceae</taxon>
        <taxon>Candidatus Hakubella</taxon>
    </lineage>
</organism>
<evidence type="ECO:0000313" key="1">
    <source>
        <dbReference type="EMBL" id="GFP26526.1"/>
    </source>
</evidence>
<proteinExistence type="predicted"/>